<evidence type="ECO:0000313" key="2">
    <source>
        <dbReference type="Proteomes" id="UP000018620"/>
    </source>
</evidence>
<evidence type="ECO:0000313" key="1">
    <source>
        <dbReference type="EMBL" id="AGZ17481.1"/>
    </source>
</evidence>
<dbReference type="Proteomes" id="UP000018620">
    <property type="component" value="Segment"/>
</dbReference>
<accession>V5KSH8</accession>
<proteinExistence type="predicted"/>
<dbReference type="Pfam" id="PF13935">
    <property type="entry name" value="Ead_Ea22"/>
    <property type="match status" value="1"/>
</dbReference>
<dbReference type="InterPro" id="IPR025153">
    <property type="entry name" value="Ead_Ea22"/>
</dbReference>
<name>V5KSH8_9CAUD</name>
<reference evidence="1 2" key="1">
    <citation type="journal article" date="2014" name="Arch. Virol.">
        <title>Complete genome sequence of enterobacteria phage 4MG, a new member of the subgroup "PVP-SE1-like phage" of the "rV5-like viruses".</title>
        <authorList>
            <person name="Kim M."/>
            <person name="Heu S."/>
            <person name="Ryu S."/>
        </authorList>
    </citation>
    <scope>NUCLEOTIDE SEQUENCE [LARGE SCALE GENOMIC DNA]</scope>
</reference>
<dbReference type="KEGG" id="vg:17776257"/>
<dbReference type="EMBL" id="KF550303">
    <property type="protein sequence ID" value="AGZ17481.1"/>
    <property type="molecule type" value="Genomic_DNA"/>
</dbReference>
<gene>
    <name evidence="1" type="ORF">4MG_007</name>
</gene>
<dbReference type="OrthoDB" id="20837at10239"/>
<dbReference type="RefSeq" id="YP_008857223.1">
    <property type="nucleotide sequence ID" value="NC_022968.1"/>
</dbReference>
<organism evidence="1 2">
    <name type="scientific">Escherichia phage 4MG</name>
    <dbReference type="NCBI Taxonomy" id="1391428"/>
    <lineage>
        <taxon>Viruses</taxon>
        <taxon>Duplodnaviria</taxon>
        <taxon>Heunggongvirae</taxon>
        <taxon>Uroviricota</taxon>
        <taxon>Caudoviricetes</taxon>
        <taxon>Vequintavirinae</taxon>
        <taxon>Seunavirus</taxon>
        <taxon>Seunavirus 4MG</taxon>
    </lineage>
</organism>
<keyword evidence="2" id="KW-1185">Reference proteome</keyword>
<sequence>MHKERSIEKLREDLERLAKDATQGQWWIDSHGHSMVAFSDDKNMETVFITDPNMGPAVRHASTGNLSQWNNDVDATYIATACPENILRLLKELDSRVSQSNAWKSVSSYVKDGLDGYGKEVKDRVSDELNRNGCNSAATHMIYFIKALIEENEQLKSDLEMAI</sequence>
<protein>
    <submittedName>
        <fullName evidence="1">Hyphothetical protein</fullName>
    </submittedName>
</protein>